<dbReference type="InterPro" id="IPR025476">
    <property type="entry name" value="Helitron_helicase-like"/>
</dbReference>
<evidence type="ECO:0000256" key="2">
    <source>
        <dbReference type="ARBA" id="ARBA00022823"/>
    </source>
</evidence>
<comment type="similarity">
    <text evidence="1">Belongs to the 2-oxoacid dehydrogenase family.</text>
</comment>
<dbReference type="Pfam" id="PF14214">
    <property type="entry name" value="Helitron_like_N"/>
    <property type="match status" value="1"/>
</dbReference>
<dbReference type="GO" id="GO:0005739">
    <property type="term" value="C:mitochondrion"/>
    <property type="evidence" value="ECO:0007669"/>
    <property type="project" value="TreeGrafter"/>
</dbReference>
<feature type="region of interest" description="Disordered" evidence="3">
    <location>
        <begin position="649"/>
        <end position="683"/>
    </location>
</feature>
<name>A0A150FW73_GONPE</name>
<feature type="domain" description="Helitron helicase-like" evidence="4">
    <location>
        <begin position="393"/>
        <end position="610"/>
    </location>
</feature>
<dbReference type="OrthoDB" id="10052328at2759"/>
<reference evidence="7" key="1">
    <citation type="journal article" date="2016" name="Nat. Commun.">
        <title>The Gonium pectorale genome demonstrates co-option of cell cycle regulation during the evolution of multicellularity.</title>
        <authorList>
            <person name="Hanschen E.R."/>
            <person name="Marriage T.N."/>
            <person name="Ferris P.J."/>
            <person name="Hamaji T."/>
            <person name="Toyoda A."/>
            <person name="Fujiyama A."/>
            <person name="Neme R."/>
            <person name="Noguchi H."/>
            <person name="Minakuchi Y."/>
            <person name="Suzuki M."/>
            <person name="Kawai-Toyooka H."/>
            <person name="Smith D.R."/>
            <person name="Sparks H."/>
            <person name="Anderson J."/>
            <person name="Bakaric R."/>
            <person name="Luria V."/>
            <person name="Karger A."/>
            <person name="Kirschner M.W."/>
            <person name="Durand P.M."/>
            <person name="Michod R.E."/>
            <person name="Nozaki H."/>
            <person name="Olson B.J."/>
        </authorList>
    </citation>
    <scope>NUCLEOTIDE SEQUENCE [LARGE SCALE GENOMIC DNA]</scope>
    <source>
        <strain evidence="7">NIES-2863</strain>
    </source>
</reference>
<comment type="caution">
    <text evidence="6">The sequence shown here is derived from an EMBL/GenBank/DDBJ whole genome shotgun (WGS) entry which is preliminary data.</text>
</comment>
<protein>
    <submittedName>
        <fullName evidence="6">Uncharacterized protein</fullName>
    </submittedName>
</protein>
<dbReference type="Proteomes" id="UP000075714">
    <property type="component" value="Unassembled WGS sequence"/>
</dbReference>
<dbReference type="Pfam" id="PF20209">
    <property type="entry name" value="DUF6570"/>
    <property type="match status" value="1"/>
</dbReference>
<dbReference type="STRING" id="33097.A0A150FW73"/>
<dbReference type="EMBL" id="LSYV01000455">
    <property type="protein sequence ID" value="KXZ41455.1"/>
    <property type="molecule type" value="Genomic_DNA"/>
</dbReference>
<proteinExistence type="inferred from homology"/>
<organism evidence="6 7">
    <name type="scientific">Gonium pectorale</name>
    <name type="common">Green alga</name>
    <dbReference type="NCBI Taxonomy" id="33097"/>
    <lineage>
        <taxon>Eukaryota</taxon>
        <taxon>Viridiplantae</taxon>
        <taxon>Chlorophyta</taxon>
        <taxon>core chlorophytes</taxon>
        <taxon>Chlorophyceae</taxon>
        <taxon>CS clade</taxon>
        <taxon>Chlamydomonadales</taxon>
        <taxon>Volvocaceae</taxon>
        <taxon>Gonium</taxon>
    </lineage>
</organism>
<accession>A0A150FW73</accession>
<dbReference type="InterPro" id="IPR050537">
    <property type="entry name" value="2-oxoacid_dehydrogenase"/>
</dbReference>
<dbReference type="PANTHER" id="PTHR43416:SF5">
    <property type="entry name" value="DIHYDROLIPOYLLYSINE-RESIDUE SUCCINYLTRANSFERASE COMPONENT OF 2-OXOGLUTARATE DEHYDROGENASE COMPLEX, MITOCHONDRIAL"/>
    <property type="match status" value="1"/>
</dbReference>
<sequence length="1293" mass="140621">MICRHIHEQGPADPALYHSKLRAHVISFNSPDAAEIAALFPVRPEQLPELISVVLVAAAQSEADLIRIACDTPALHVRGRVIAQHARHLAALHPRLAPHLDEEAVRLWEQAEDGIPRDLLATASHVTTEEEATALAEHMRGRQEGYAHVRYGSAEHAAATTDPEYGGSGRSTSGRSPVPTAEAESKTAGASGGQRTVDRERLAAAMLQLPAAERAPLCGLFQAHQYKAATQYLLARAARIPLADVPGLEGMANYALKLERHLRNFHAEYAEAEREAEAQPHPAHVAARRGAHAAQRGRQPMYGADEVELLPISAGEALPRILRAGAAGLPQALARDNPLVLVAGAEPLSDYGAQWPLLAHPNRFPNGTGGQPAGMTEAHWVQLQLRRWYPPDDHSGQAPHFVLDMFDRLQRHQVNDWVTQHLQIHPHLVERLQNMTYDQVLQALELLALGLRGQELADRVRAAPPIVADLVRGVRMSTSKVAGTAASAGSLRSRAYGLWVLYGPPTLSLTLNPSSINAEQFYELCGAGYGFDADGKPIGRPAPGDRWQLVAGHPVSSAQCFDACMRAFFEIYAGWRFGELDQANPNCLFGRVDAYVHKPETNQRGELHAHPSLWQHAFHPTRLRPALAGWQRQTVLRFMEGIQGQSFASPTLSGAVQPPEAHAPPQTRPVRRGPPQPSSCACEQGRHRVHAECQHRPALAHLRDALQAVRRRVQDDAARTCQLPLSNADPDPERAALFAAEAALEVLVHDHLTGTCTPPGTPATDDNCRLRHPRALNWESAVDPATGCVHLKRYGCTLVAHIVSFLLALPCNHTVTFACEVSRVLRTQELWDRKHPTLPKTHPSRPRLQRIEAMAAELADYALKYNTKAEASEGAAGQLAAVLLLKMQQRGILVRTGRHLSPTIAAVAEAAQPPPSTAQEVQEAAERAAVDEQRAAAERAHAAPHQGIPYTFMLTHPFRQQDTDVHPNLLEIAEIFSGLGGASNAQVDAACDVLNSRAISQQQLAASPAPYLAVLRHALRLAALPHLYRLHAAEAQQTLLLWRSTDLSPAGGALSAEYLQELERLGGSENDGGVPAVCGFFHGVRYNMTTTVNPTLRHVHNNTATGTGIILDPREPAIPAGAAVHVLTYPPCAIIVKPDGLSPGHTLPHLQPGEIVVAPSIVDFTPSAARQPTAVTRYGFPLDAAYAVTDYYVQGASLRGFWLVHFGRPPTGGYHRASLYVIATRFRSLNDLHLLTPLWNNAHEERQLKLAFRKLAQRDPDLAAEWERLTALAATTAAQYDALLGALPAEPPV</sequence>
<evidence type="ECO:0000259" key="5">
    <source>
        <dbReference type="Pfam" id="PF20209"/>
    </source>
</evidence>
<gene>
    <name evidence="6" type="ORF">GPECTOR_458g363</name>
</gene>
<evidence type="ECO:0000256" key="3">
    <source>
        <dbReference type="SAM" id="MobiDB-lite"/>
    </source>
</evidence>
<dbReference type="GO" id="GO:0004149">
    <property type="term" value="F:dihydrolipoyllysine-residue succinyltransferase activity"/>
    <property type="evidence" value="ECO:0007669"/>
    <property type="project" value="TreeGrafter"/>
</dbReference>
<keyword evidence="7" id="KW-1185">Reference proteome</keyword>
<dbReference type="InterPro" id="IPR046700">
    <property type="entry name" value="DUF6570"/>
</dbReference>
<evidence type="ECO:0000259" key="4">
    <source>
        <dbReference type="Pfam" id="PF14214"/>
    </source>
</evidence>
<dbReference type="GO" id="GO:0006099">
    <property type="term" value="P:tricarboxylic acid cycle"/>
    <property type="evidence" value="ECO:0007669"/>
    <property type="project" value="TreeGrafter"/>
</dbReference>
<evidence type="ECO:0000256" key="1">
    <source>
        <dbReference type="ARBA" id="ARBA00007317"/>
    </source>
</evidence>
<evidence type="ECO:0000313" key="7">
    <source>
        <dbReference type="Proteomes" id="UP000075714"/>
    </source>
</evidence>
<keyword evidence="2" id="KW-0450">Lipoyl</keyword>
<dbReference type="PANTHER" id="PTHR43416">
    <property type="entry name" value="DIHYDROLIPOYLLYSINE-RESIDUE SUCCINYLTRANSFERASE COMPONENT OF 2-OXOGLUTARATE DEHYDROGENASE COMPLEX, MITOCHONDRIAL-RELATED"/>
    <property type="match status" value="1"/>
</dbReference>
<feature type="region of interest" description="Disordered" evidence="3">
    <location>
        <begin position="159"/>
        <end position="196"/>
    </location>
</feature>
<feature type="domain" description="DUF6570" evidence="5">
    <location>
        <begin position="11"/>
        <end position="103"/>
    </location>
</feature>
<evidence type="ECO:0000313" key="6">
    <source>
        <dbReference type="EMBL" id="KXZ41455.1"/>
    </source>
</evidence>